<evidence type="ECO:0000259" key="1">
    <source>
        <dbReference type="PROSITE" id="PS50011"/>
    </source>
</evidence>
<dbReference type="SUPFAM" id="SSF56112">
    <property type="entry name" value="Protein kinase-like (PK-like)"/>
    <property type="match status" value="1"/>
</dbReference>
<sequence length="436" mass="48790">MSLSNGTEVDLGPLGRARITELLGQGGQGFVFEVRLANGEALALKWYRPECASVEQFNEMQRLVESGSPHERFLWPISMARVADQPSFGYVMRLRESRFLELSYLLSNTDREGRVLSVSFASTIAMCRQLSYSFLRLHARGMCYRDISFGNVFFEPEHGDVLICDNDNVGVDDGTSRVLGTPFFMAPEVVRDLTYQTLPSTDTDRHSLAVLLFYTLFLGHPFEGARTDAGLRDTSWLLTYFGTEPVFCMDPAREDNRPSGIVQQYWAIYPRFLQDLFVQAFVAGAHQPGLRITEGQWIKAMDRLRDGMVTCRGCGATGFWDVAEPERTCRSCATSLQPPYVLKIGRRTVAVSPLATLRTDHLASGVDDSVVMGQVRAHPQDASRWGIHNLSTRPWEATYGAGQVVRLEPDRTMEISDGMRISIDSTTVLATRWQGG</sequence>
<dbReference type="GO" id="GO:0004672">
    <property type="term" value="F:protein kinase activity"/>
    <property type="evidence" value="ECO:0007669"/>
    <property type="project" value="InterPro"/>
</dbReference>
<evidence type="ECO:0000313" key="2">
    <source>
        <dbReference type="EMBL" id="SFI95532.1"/>
    </source>
</evidence>
<dbReference type="Proteomes" id="UP000198649">
    <property type="component" value="Unassembled WGS sequence"/>
</dbReference>
<dbReference type="PROSITE" id="PS50011">
    <property type="entry name" value="PROTEIN_KINASE_DOM"/>
    <property type="match status" value="1"/>
</dbReference>
<name>A0A1I3MF13_9ACTN</name>
<dbReference type="Pfam" id="PF00069">
    <property type="entry name" value="Pkinase"/>
    <property type="match status" value="1"/>
</dbReference>
<keyword evidence="2" id="KW-0808">Transferase</keyword>
<keyword evidence="2" id="KW-0418">Kinase</keyword>
<dbReference type="EMBL" id="FOQG01000015">
    <property type="protein sequence ID" value="SFI95532.1"/>
    <property type="molecule type" value="Genomic_DNA"/>
</dbReference>
<accession>A0A1I3MF13</accession>
<protein>
    <submittedName>
        <fullName evidence="2">Protein kinase domain-containing protein</fullName>
    </submittedName>
</protein>
<dbReference type="InterPro" id="IPR000719">
    <property type="entry name" value="Prot_kinase_dom"/>
</dbReference>
<evidence type="ECO:0000313" key="3">
    <source>
        <dbReference type="Proteomes" id="UP000198649"/>
    </source>
</evidence>
<organism evidence="2 3">
    <name type="scientific">Nocardioides psychrotolerans</name>
    <dbReference type="NCBI Taxonomy" id="1005945"/>
    <lineage>
        <taxon>Bacteria</taxon>
        <taxon>Bacillati</taxon>
        <taxon>Actinomycetota</taxon>
        <taxon>Actinomycetes</taxon>
        <taxon>Propionibacteriales</taxon>
        <taxon>Nocardioidaceae</taxon>
        <taxon>Nocardioides</taxon>
    </lineage>
</organism>
<dbReference type="RefSeq" id="WP_091115753.1">
    <property type="nucleotide sequence ID" value="NZ_BKAF01000023.1"/>
</dbReference>
<dbReference type="AlphaFoldDB" id="A0A1I3MF13"/>
<dbReference type="STRING" id="1005945.SAMN05216561_11572"/>
<gene>
    <name evidence="2" type="ORF">SAMN05216561_11572</name>
</gene>
<dbReference type="Gene3D" id="1.10.510.10">
    <property type="entry name" value="Transferase(Phosphotransferase) domain 1"/>
    <property type="match status" value="1"/>
</dbReference>
<reference evidence="2 3" key="1">
    <citation type="submission" date="2016-10" db="EMBL/GenBank/DDBJ databases">
        <authorList>
            <person name="de Groot N.N."/>
        </authorList>
    </citation>
    <scope>NUCLEOTIDE SEQUENCE [LARGE SCALE GENOMIC DNA]</scope>
    <source>
        <strain evidence="2 3">CGMCC 1.11156</strain>
    </source>
</reference>
<proteinExistence type="predicted"/>
<dbReference type="OrthoDB" id="1022767at2"/>
<dbReference type="SMART" id="SM00220">
    <property type="entry name" value="S_TKc"/>
    <property type="match status" value="1"/>
</dbReference>
<dbReference type="GO" id="GO:0005524">
    <property type="term" value="F:ATP binding"/>
    <property type="evidence" value="ECO:0007669"/>
    <property type="project" value="InterPro"/>
</dbReference>
<keyword evidence="3" id="KW-1185">Reference proteome</keyword>
<feature type="domain" description="Protein kinase" evidence="1">
    <location>
        <begin position="17"/>
        <end position="304"/>
    </location>
</feature>
<dbReference type="InterPro" id="IPR011009">
    <property type="entry name" value="Kinase-like_dom_sf"/>
</dbReference>